<dbReference type="Gene3D" id="2.60.200.20">
    <property type="match status" value="1"/>
</dbReference>
<feature type="domain" description="Guanylate cyclase" evidence="2">
    <location>
        <begin position="341"/>
        <end position="474"/>
    </location>
</feature>
<dbReference type="AlphaFoldDB" id="A0A7V8VGN3"/>
<dbReference type="GO" id="GO:0004016">
    <property type="term" value="F:adenylate cyclase activity"/>
    <property type="evidence" value="ECO:0007669"/>
    <property type="project" value="UniProtKB-ARBA"/>
</dbReference>
<dbReference type="GO" id="GO:0035556">
    <property type="term" value="P:intracellular signal transduction"/>
    <property type="evidence" value="ECO:0007669"/>
    <property type="project" value="InterPro"/>
</dbReference>
<dbReference type="InterPro" id="IPR000253">
    <property type="entry name" value="FHA_dom"/>
</dbReference>
<comment type="caution">
    <text evidence="3">The sequence shown here is derived from an EMBL/GenBank/DDBJ whole genome shotgun (WGS) entry which is preliminary data.</text>
</comment>
<sequence length="600" mass="65322">MLILVAQGTEPTEHWRRPLPPQGSVILGRASGAWPVPWEPFLSRRHAELQVQGSAVCLRRLPQARNPVFHRGAEVEEAVLEVGDSFVIGRTLFTLEADSEKPGEAADPLPVQSRTITVQELEAVPFRDAPRRLDVLRRLPEVIRSAADEREGLARLVDLLLAGIRSAEAAAIVTTEAVLFWDRRRSGEGRFLPSRRLIRQALREQRQTVLHLWPPAGSASSSSPPSPSAPAASAAAYTLHESFDWAFCTPLRQESGPERGLYVAGRFATAAGTPLPWHEQQLHEDIKFAELVADIYGALRQVQQLQERQGLFRRFFSPAVLELLGSRAAGEALEPREADVTVLFCDLRGFSRTVEAAEGNLLPALQRVSAALGIMTQAILRHGGVVADFLGDAALGFWGWPTPQPARMRDAALAALDIHGELTAKSQDEGHILHGFCAGIGIASGRAVAGGIGTAEQVKVTVFGPPVNLAARLQDLTRLLRVPILLDEATATALRQGSESGSLLRVRRLARLIPAGLTRPLTVAELLPAGPLAPLSDSDITTYEQALDAFLAGHWDEAYRLLHRIPPDDRGKDLLMEIILQHNRKPPASWSGAIPILHKS</sequence>
<dbReference type="Proteomes" id="UP000542342">
    <property type="component" value="Unassembled WGS sequence"/>
</dbReference>
<dbReference type="InterPro" id="IPR029787">
    <property type="entry name" value="Nucleotide_cyclase"/>
</dbReference>
<evidence type="ECO:0000256" key="1">
    <source>
        <dbReference type="SAM" id="MobiDB-lite"/>
    </source>
</evidence>
<dbReference type="CDD" id="cd00060">
    <property type="entry name" value="FHA"/>
    <property type="match status" value="1"/>
</dbReference>
<dbReference type="PANTHER" id="PTHR43081">
    <property type="entry name" value="ADENYLATE CYCLASE, TERMINAL-DIFFERENTIATION SPECIFIC-RELATED"/>
    <property type="match status" value="1"/>
</dbReference>
<keyword evidence="4" id="KW-1185">Reference proteome</keyword>
<dbReference type="RefSeq" id="WP_194539583.1">
    <property type="nucleotide sequence ID" value="NZ_JACEFB010000018.1"/>
</dbReference>
<dbReference type="SUPFAM" id="SSF49879">
    <property type="entry name" value="SMAD/FHA domain"/>
    <property type="match status" value="1"/>
</dbReference>
<gene>
    <name evidence="3" type="ORF">H0921_16290</name>
</gene>
<dbReference type="CDD" id="cd07302">
    <property type="entry name" value="CHD"/>
    <property type="match status" value="1"/>
</dbReference>
<feature type="region of interest" description="Disordered" evidence="1">
    <location>
        <begin position="214"/>
        <end position="233"/>
    </location>
</feature>
<dbReference type="InterPro" id="IPR001054">
    <property type="entry name" value="A/G_cyclase"/>
</dbReference>
<dbReference type="InterPro" id="IPR050697">
    <property type="entry name" value="Adenylyl/Guanylyl_Cyclase_3/4"/>
</dbReference>
<dbReference type="Pfam" id="PF00498">
    <property type="entry name" value="FHA"/>
    <property type="match status" value="1"/>
</dbReference>
<dbReference type="GO" id="GO:0006171">
    <property type="term" value="P:cAMP biosynthetic process"/>
    <property type="evidence" value="ECO:0007669"/>
    <property type="project" value="TreeGrafter"/>
</dbReference>
<evidence type="ECO:0000259" key="2">
    <source>
        <dbReference type="PROSITE" id="PS50125"/>
    </source>
</evidence>
<dbReference type="SMART" id="SM00044">
    <property type="entry name" value="CYCc"/>
    <property type="match status" value="1"/>
</dbReference>
<dbReference type="SUPFAM" id="SSF55073">
    <property type="entry name" value="Nucleotide cyclase"/>
    <property type="match status" value="1"/>
</dbReference>
<organism evidence="3 4">
    <name type="scientific">Thermogemmata fonticola</name>
    <dbReference type="NCBI Taxonomy" id="2755323"/>
    <lineage>
        <taxon>Bacteria</taxon>
        <taxon>Pseudomonadati</taxon>
        <taxon>Planctomycetota</taxon>
        <taxon>Planctomycetia</taxon>
        <taxon>Gemmatales</taxon>
        <taxon>Gemmataceae</taxon>
        <taxon>Thermogemmata</taxon>
    </lineage>
</organism>
<name>A0A7V8VGN3_9BACT</name>
<dbReference type="InterPro" id="IPR008984">
    <property type="entry name" value="SMAD_FHA_dom_sf"/>
</dbReference>
<protein>
    <submittedName>
        <fullName evidence="3">Adenylate/guanylate cyclase domain-containing protein</fullName>
    </submittedName>
</protein>
<accession>A0A7V8VGN3</accession>
<evidence type="ECO:0000313" key="3">
    <source>
        <dbReference type="EMBL" id="MBA2227719.1"/>
    </source>
</evidence>
<dbReference type="EMBL" id="JACEFB010000018">
    <property type="protein sequence ID" value="MBA2227719.1"/>
    <property type="molecule type" value="Genomic_DNA"/>
</dbReference>
<dbReference type="PANTHER" id="PTHR43081:SF20">
    <property type="entry name" value="TWO-COMPONENT RESPONSE REGULATOR"/>
    <property type="match status" value="1"/>
</dbReference>
<dbReference type="Pfam" id="PF00211">
    <property type="entry name" value="Guanylate_cyc"/>
    <property type="match status" value="1"/>
</dbReference>
<dbReference type="Gene3D" id="3.30.70.1230">
    <property type="entry name" value="Nucleotide cyclase"/>
    <property type="match status" value="1"/>
</dbReference>
<reference evidence="3 4" key="1">
    <citation type="submission" date="2020-07" db="EMBL/GenBank/DDBJ databases">
        <title>Thermogemmata thermophila gen. nov., sp. nov., a novel moderate thermophilic planctomycete from a Kamchatka hot spring.</title>
        <authorList>
            <person name="Elcheninov A.G."/>
            <person name="Podosokorskaya O.A."/>
            <person name="Kovaleva O.L."/>
            <person name="Novikov A."/>
            <person name="Bonch-Osmolovskaya E.A."/>
            <person name="Toshchakov S.V."/>
            <person name="Kublanov I.V."/>
        </authorList>
    </citation>
    <scope>NUCLEOTIDE SEQUENCE [LARGE SCALE GENOMIC DNA]</scope>
    <source>
        <strain evidence="3 4">2918</strain>
    </source>
</reference>
<proteinExistence type="predicted"/>
<evidence type="ECO:0000313" key="4">
    <source>
        <dbReference type="Proteomes" id="UP000542342"/>
    </source>
</evidence>
<dbReference type="PROSITE" id="PS50125">
    <property type="entry name" value="GUANYLATE_CYCLASE_2"/>
    <property type="match status" value="1"/>
</dbReference>